<protein>
    <recommendedName>
        <fullName evidence="3">MmcQ/YjbR family DNA-binding protein</fullName>
    </recommendedName>
</protein>
<reference evidence="1 2" key="1">
    <citation type="submission" date="2014-09" db="EMBL/GenBank/DDBJ databases">
        <title>Using Illumina technology Improving SMRT sequencing Genome Assembly by RASTools.</title>
        <authorList>
            <person name="Zhou Y."/>
            <person name="Ma T."/>
            <person name="Liu T."/>
        </authorList>
    </citation>
    <scope>NUCLEOTIDE SEQUENCE [LARGE SCALE GENOMIC DNA]</scope>
    <source>
        <strain evidence="1 2">ATCC 55669</strain>
    </source>
</reference>
<evidence type="ECO:0000313" key="1">
    <source>
        <dbReference type="EMBL" id="AIT05603.1"/>
    </source>
</evidence>
<name>A0A097EDF0_9SPHN</name>
<dbReference type="SUPFAM" id="SSF142906">
    <property type="entry name" value="YjbR-like"/>
    <property type="match status" value="1"/>
</dbReference>
<sequence length="96" mass="10410">MTDVSPVLARVRAVALLLPDVEERTQDGHSFVVGDAAFVRVRDGENGAAVVQVLDDVHHWADVAIGADTDWTLVEDRIAHSWELAAPRDLLEAGGR</sequence>
<keyword evidence="2" id="KW-1185">Reference proteome</keyword>
<organism evidence="1 2">
    <name type="scientific">Sphingomonas taxi</name>
    <dbReference type="NCBI Taxonomy" id="1549858"/>
    <lineage>
        <taxon>Bacteria</taxon>
        <taxon>Pseudomonadati</taxon>
        <taxon>Pseudomonadota</taxon>
        <taxon>Alphaproteobacteria</taxon>
        <taxon>Sphingomonadales</taxon>
        <taxon>Sphingomonadaceae</taxon>
        <taxon>Sphingomonas</taxon>
    </lineage>
</organism>
<dbReference type="Proteomes" id="UP000033200">
    <property type="component" value="Chromosome"/>
</dbReference>
<dbReference type="EMBL" id="CP009571">
    <property type="protein sequence ID" value="AIT05603.1"/>
    <property type="molecule type" value="Genomic_DNA"/>
</dbReference>
<accession>A0A097EDF0</accession>
<dbReference type="STRING" id="1549858.MC45_03375"/>
<dbReference type="KEGG" id="stax:MC45_03375"/>
<dbReference type="HOGENOM" id="CLU_2358274_0_0_5"/>
<dbReference type="eggNOG" id="COG3801">
    <property type="taxonomic scope" value="Bacteria"/>
</dbReference>
<proteinExistence type="predicted"/>
<dbReference type="AlphaFoldDB" id="A0A097EDF0"/>
<gene>
    <name evidence="1" type="ORF">MC45_03375</name>
</gene>
<dbReference type="RefSeq" id="WP_038659513.1">
    <property type="nucleotide sequence ID" value="NZ_CP009571.1"/>
</dbReference>
<evidence type="ECO:0000313" key="2">
    <source>
        <dbReference type="Proteomes" id="UP000033200"/>
    </source>
</evidence>
<evidence type="ECO:0008006" key="3">
    <source>
        <dbReference type="Google" id="ProtNLM"/>
    </source>
</evidence>
<dbReference type="InterPro" id="IPR038056">
    <property type="entry name" value="YjbR-like_sf"/>
</dbReference>